<dbReference type="InterPro" id="IPR001761">
    <property type="entry name" value="Peripla_BP/Lac1_sug-bd_dom"/>
</dbReference>
<dbReference type="InterPro" id="IPR010982">
    <property type="entry name" value="Lambda_DNA-bd_dom_sf"/>
</dbReference>
<organism evidence="7 8">
    <name type="scientific">Anaerovirgula multivorans</name>
    <dbReference type="NCBI Taxonomy" id="312168"/>
    <lineage>
        <taxon>Bacteria</taxon>
        <taxon>Bacillati</taxon>
        <taxon>Bacillota</taxon>
        <taxon>Clostridia</taxon>
        <taxon>Peptostreptococcales</taxon>
        <taxon>Natronincolaceae</taxon>
        <taxon>Anaerovirgula</taxon>
    </lineage>
</organism>
<dbReference type="Pfam" id="PF00356">
    <property type="entry name" value="LacI"/>
    <property type="match status" value="1"/>
</dbReference>
<evidence type="ECO:0000256" key="4">
    <source>
        <dbReference type="ARBA" id="ARBA00023163"/>
    </source>
</evidence>
<dbReference type="OrthoDB" id="9784962at2"/>
<keyword evidence="3" id="KW-0238">DNA-binding</keyword>
<keyword evidence="1" id="KW-0678">Repressor</keyword>
<sequence length="332" mass="37086">MYTIKDVAKMAGVSTSTVSRALSGNIPVNDDTKKRVFDAVKQLNYKPNFLAKGLKEGRSSAIGLIIPDIRNPIFPALARGVEDTARNSGFNVIFCNSDENIENEIESVNMLKNRLVDGFIFATASVDCQHIHQLRDENIPVVLMVRNIEELFDAVVTNNFEASYHAVKYLIDRGLKKIAIINGRLNLSLYRERYAGYKKALEDHGIDFSQEICFNCSTADANCYNIVKNYFATHRDIEGVFATNDLRAIEAIRAIKDAGLRVPADVSVVGFDDIQISSLLDPQLTTVAQPLYEMGKLAVEKLIKIIDEKGKRKQKPEIDVVESKLIIRNSTI</sequence>
<evidence type="ECO:0000259" key="6">
    <source>
        <dbReference type="PROSITE" id="PS50937"/>
    </source>
</evidence>
<evidence type="ECO:0000313" key="8">
    <source>
        <dbReference type="Proteomes" id="UP000198304"/>
    </source>
</evidence>
<evidence type="ECO:0000259" key="5">
    <source>
        <dbReference type="PROSITE" id="PS50932"/>
    </source>
</evidence>
<dbReference type="PANTHER" id="PTHR30146">
    <property type="entry name" value="LACI-RELATED TRANSCRIPTIONAL REPRESSOR"/>
    <property type="match status" value="1"/>
</dbReference>
<dbReference type="AlphaFoldDB" id="A0A239BRE1"/>
<dbReference type="PROSITE" id="PS50932">
    <property type="entry name" value="HTH_LACI_2"/>
    <property type="match status" value="1"/>
</dbReference>
<reference evidence="7 8" key="1">
    <citation type="submission" date="2017-06" db="EMBL/GenBank/DDBJ databases">
        <authorList>
            <person name="Kim H.J."/>
            <person name="Triplett B.A."/>
        </authorList>
    </citation>
    <scope>NUCLEOTIDE SEQUENCE [LARGE SCALE GENOMIC DNA]</scope>
    <source>
        <strain evidence="7 8">SCA</strain>
    </source>
</reference>
<accession>A0A239BRE1</accession>
<dbReference type="InterPro" id="IPR000551">
    <property type="entry name" value="MerR-type_HTH_dom"/>
</dbReference>
<gene>
    <name evidence="7" type="ORF">SAMN05446037_100495</name>
</gene>
<dbReference type="GO" id="GO:0000976">
    <property type="term" value="F:transcription cis-regulatory region binding"/>
    <property type="evidence" value="ECO:0007669"/>
    <property type="project" value="TreeGrafter"/>
</dbReference>
<dbReference type="SUPFAM" id="SSF53822">
    <property type="entry name" value="Periplasmic binding protein-like I"/>
    <property type="match status" value="1"/>
</dbReference>
<name>A0A239BRE1_9FIRM</name>
<proteinExistence type="predicted"/>
<dbReference type="InterPro" id="IPR000843">
    <property type="entry name" value="HTH_LacI"/>
</dbReference>
<keyword evidence="8" id="KW-1185">Reference proteome</keyword>
<dbReference type="PRINTS" id="PR00036">
    <property type="entry name" value="HTHLACI"/>
</dbReference>
<evidence type="ECO:0000256" key="1">
    <source>
        <dbReference type="ARBA" id="ARBA00022491"/>
    </source>
</evidence>
<evidence type="ECO:0000313" key="7">
    <source>
        <dbReference type="EMBL" id="SNS10540.1"/>
    </source>
</evidence>
<keyword evidence="2" id="KW-0805">Transcription regulation</keyword>
<dbReference type="RefSeq" id="WP_089281882.1">
    <property type="nucleotide sequence ID" value="NZ_FZOJ01000004.1"/>
</dbReference>
<dbReference type="CDD" id="cd01392">
    <property type="entry name" value="HTH_LacI"/>
    <property type="match status" value="1"/>
</dbReference>
<dbReference type="CDD" id="cd06267">
    <property type="entry name" value="PBP1_LacI_sugar_binding-like"/>
    <property type="match status" value="1"/>
</dbReference>
<dbReference type="InterPro" id="IPR028082">
    <property type="entry name" value="Peripla_BP_I"/>
</dbReference>
<protein>
    <submittedName>
        <fullName evidence="7">Transcriptional regulator, LacI family</fullName>
    </submittedName>
</protein>
<dbReference type="EMBL" id="FZOJ01000004">
    <property type="protein sequence ID" value="SNS10540.1"/>
    <property type="molecule type" value="Genomic_DNA"/>
</dbReference>
<feature type="domain" description="HTH lacI-type" evidence="5">
    <location>
        <begin position="2"/>
        <end position="56"/>
    </location>
</feature>
<dbReference type="Pfam" id="PF00532">
    <property type="entry name" value="Peripla_BP_1"/>
    <property type="match status" value="1"/>
</dbReference>
<dbReference type="PROSITE" id="PS00356">
    <property type="entry name" value="HTH_LACI_1"/>
    <property type="match status" value="1"/>
</dbReference>
<evidence type="ECO:0000256" key="2">
    <source>
        <dbReference type="ARBA" id="ARBA00023015"/>
    </source>
</evidence>
<evidence type="ECO:0000256" key="3">
    <source>
        <dbReference type="ARBA" id="ARBA00023125"/>
    </source>
</evidence>
<feature type="domain" description="HTH merR-type" evidence="6">
    <location>
        <begin position="1"/>
        <end position="18"/>
    </location>
</feature>
<dbReference type="Gene3D" id="3.40.50.2300">
    <property type="match status" value="2"/>
</dbReference>
<dbReference type="Proteomes" id="UP000198304">
    <property type="component" value="Unassembled WGS sequence"/>
</dbReference>
<dbReference type="GO" id="GO:0003700">
    <property type="term" value="F:DNA-binding transcription factor activity"/>
    <property type="evidence" value="ECO:0007669"/>
    <property type="project" value="TreeGrafter"/>
</dbReference>
<dbReference type="SMART" id="SM00354">
    <property type="entry name" value="HTH_LACI"/>
    <property type="match status" value="1"/>
</dbReference>
<keyword evidence="4" id="KW-0804">Transcription</keyword>
<dbReference type="SUPFAM" id="SSF47413">
    <property type="entry name" value="lambda repressor-like DNA-binding domains"/>
    <property type="match status" value="1"/>
</dbReference>
<dbReference type="PROSITE" id="PS50937">
    <property type="entry name" value="HTH_MERR_2"/>
    <property type="match status" value="1"/>
</dbReference>
<dbReference type="Gene3D" id="1.10.260.40">
    <property type="entry name" value="lambda repressor-like DNA-binding domains"/>
    <property type="match status" value="1"/>
</dbReference>
<dbReference type="PANTHER" id="PTHR30146:SF148">
    <property type="entry name" value="HTH-TYPE TRANSCRIPTIONAL REPRESSOR PURR-RELATED"/>
    <property type="match status" value="1"/>
</dbReference>